<dbReference type="AlphaFoldDB" id="A0A812PVK7"/>
<name>A0A812PVK7_9DINO</name>
<comment type="caution">
    <text evidence="2">The sequence shown here is derived from an EMBL/GenBank/DDBJ whole genome shotgun (WGS) entry which is preliminary data.</text>
</comment>
<reference evidence="2" key="1">
    <citation type="submission" date="2021-02" db="EMBL/GenBank/DDBJ databases">
        <authorList>
            <person name="Dougan E. K."/>
            <person name="Rhodes N."/>
            <person name="Thang M."/>
            <person name="Chan C."/>
        </authorList>
    </citation>
    <scope>NUCLEOTIDE SEQUENCE</scope>
</reference>
<dbReference type="Proteomes" id="UP000604046">
    <property type="component" value="Unassembled WGS sequence"/>
</dbReference>
<protein>
    <submittedName>
        <fullName evidence="2">Uncharacterized protein</fullName>
    </submittedName>
</protein>
<dbReference type="OrthoDB" id="10325318at2759"/>
<evidence type="ECO:0000313" key="3">
    <source>
        <dbReference type="Proteomes" id="UP000604046"/>
    </source>
</evidence>
<keyword evidence="3" id="KW-1185">Reference proteome</keyword>
<feature type="signal peptide" evidence="1">
    <location>
        <begin position="1"/>
        <end position="22"/>
    </location>
</feature>
<organism evidence="2 3">
    <name type="scientific">Symbiodinium natans</name>
    <dbReference type="NCBI Taxonomy" id="878477"/>
    <lineage>
        <taxon>Eukaryota</taxon>
        <taxon>Sar</taxon>
        <taxon>Alveolata</taxon>
        <taxon>Dinophyceae</taxon>
        <taxon>Suessiales</taxon>
        <taxon>Symbiodiniaceae</taxon>
        <taxon>Symbiodinium</taxon>
    </lineage>
</organism>
<gene>
    <name evidence="2" type="ORF">SNAT2548_LOCUS18366</name>
</gene>
<proteinExistence type="predicted"/>
<dbReference type="EMBL" id="CAJNDS010002143">
    <property type="protein sequence ID" value="CAE7349332.1"/>
    <property type="molecule type" value="Genomic_DNA"/>
</dbReference>
<keyword evidence="1" id="KW-0732">Signal</keyword>
<accession>A0A812PVK7</accession>
<dbReference type="Gene3D" id="2.30.30.140">
    <property type="match status" value="1"/>
</dbReference>
<evidence type="ECO:0000256" key="1">
    <source>
        <dbReference type="SAM" id="SignalP"/>
    </source>
</evidence>
<feature type="chain" id="PRO_5032922517" evidence="1">
    <location>
        <begin position="23"/>
        <end position="151"/>
    </location>
</feature>
<sequence>MPGQLALRGCLYLLVIVLLHRGLPFCSWSTASAVHRRTLRCRGSEAESEKNWPRMYYQENRGTPLGKAFWGRSTTEKWGEFAEGDPGKFDKDDLVEAKYPGTDDWYCAQVMKYIGEGDWIIQWMDDMPDDAAKASVVPTKEMKHVKLNFGR</sequence>
<evidence type="ECO:0000313" key="2">
    <source>
        <dbReference type="EMBL" id="CAE7349332.1"/>
    </source>
</evidence>